<dbReference type="GO" id="GO:0046982">
    <property type="term" value="F:protein heterodimerization activity"/>
    <property type="evidence" value="ECO:0007669"/>
    <property type="project" value="InterPro"/>
</dbReference>
<dbReference type="InterPro" id="IPR009072">
    <property type="entry name" value="Histone-fold"/>
</dbReference>
<dbReference type="Gene3D" id="1.20.870.10">
    <property type="entry name" value="Son of sevenless (SoS) protein Chain: S domain 1"/>
    <property type="match status" value="1"/>
</dbReference>
<keyword evidence="7" id="KW-1185">Reference proteome</keyword>
<dbReference type="SUPFAM" id="SSF47113">
    <property type="entry name" value="Histone-fold"/>
    <property type="match status" value="1"/>
</dbReference>
<dbReference type="InterPro" id="IPR001849">
    <property type="entry name" value="PH_domain"/>
</dbReference>
<dbReference type="SMART" id="SM00229">
    <property type="entry name" value="RasGEFN"/>
    <property type="match status" value="1"/>
</dbReference>
<dbReference type="PROSITE" id="PS50010">
    <property type="entry name" value="DH_2"/>
    <property type="match status" value="1"/>
</dbReference>
<dbReference type="PROSITE" id="PS50003">
    <property type="entry name" value="PH_DOMAIN"/>
    <property type="match status" value="1"/>
</dbReference>
<feature type="domain" description="N-terminal Ras-GEF" evidence="6">
    <location>
        <begin position="636"/>
        <end position="807"/>
    </location>
</feature>
<dbReference type="Gene3D" id="2.30.29.30">
    <property type="entry name" value="Pleckstrin-homology domain (PH domain)/Phosphotyrosine-binding domain (PTB)"/>
    <property type="match status" value="1"/>
</dbReference>
<dbReference type="InterPro" id="IPR055251">
    <property type="entry name" value="SOS1_NGEF_PH"/>
</dbReference>
<evidence type="ECO:0000259" key="3">
    <source>
        <dbReference type="PROSITE" id="PS50003"/>
    </source>
</evidence>
<dbReference type="InterPro" id="IPR023578">
    <property type="entry name" value="Ras_GEF_dom_sf"/>
</dbReference>
<dbReference type="Gene3D" id="1.20.900.10">
    <property type="entry name" value="Dbl homology (DH) domain"/>
    <property type="match status" value="1"/>
</dbReference>
<dbReference type="Gene3D" id="1.10.20.10">
    <property type="entry name" value="Histone, subunit A"/>
    <property type="match status" value="1"/>
</dbReference>
<dbReference type="GO" id="GO:0005886">
    <property type="term" value="C:plasma membrane"/>
    <property type="evidence" value="ECO:0007669"/>
    <property type="project" value="TreeGrafter"/>
</dbReference>
<feature type="domain" description="PH" evidence="3">
    <location>
        <begin position="471"/>
        <end position="586"/>
    </location>
</feature>
<dbReference type="Pfam" id="PF00617">
    <property type="entry name" value="RasGEF"/>
    <property type="match status" value="1"/>
</dbReference>
<accession>A0AAF3FCZ5</accession>
<dbReference type="PROSITE" id="PS50009">
    <property type="entry name" value="RASGEF_CAT"/>
    <property type="match status" value="1"/>
</dbReference>
<proteinExistence type="predicted"/>
<dbReference type="SUPFAM" id="SSF48065">
    <property type="entry name" value="DBL homology domain (DH-domain)"/>
    <property type="match status" value="1"/>
</dbReference>
<dbReference type="InterPro" id="IPR001895">
    <property type="entry name" value="RASGEF_cat_dom"/>
</dbReference>
<dbReference type="InterPro" id="IPR000651">
    <property type="entry name" value="Ras-like_Gua-exchang_fac_N"/>
</dbReference>
<protein>
    <submittedName>
        <fullName evidence="8">Uncharacterized protein</fullName>
    </submittedName>
</protein>
<dbReference type="Proteomes" id="UP000887575">
    <property type="component" value="Unassembled WGS sequence"/>
</dbReference>
<sequence>MLTSQKIRLWRDLFIERVYQLCNQVHPGMSIDRDAVSHICHIISDLLRQLLDTKPTTLAEVEKNVTILLPQQAAGIVKEAHEFINSWPPKKSHRNYNTVNVKTMCDLHSKLVLIIKEYLGLKDKEKKDREKEIEKMALFVLNLCDYLTEDMLKWAGHYVKNVRNVTMSISLQNLQIALNADKNLMELTEIVHNGDEDSEGLSLTGTTLLFDFDLNNDEERHQRVEADYGKIAREFLHYESQYVSTLSLLVNVFRRRFETACTGANFYYLDDIFGNISELHELSLQVERCLEDAIEMCDTPSVGTILWPLAEGHDFDCYIDFLETITSTTQGGVEKILKDKALQNFFDNEERVYSSQQGGQTFRLIVRYVLPSLLNVPVVHFYRIVEFIKRLSMTSNSHEDRIDLENILGYFNPLVAKMENLLSTELRLRIKLDRDQRQLNDSPISQLERLQQIQKRIDAYEGKNIGQTCAELMKEGTLQMVRPSLSTQPLETLRRGRSRILTERYLYVFDQLVLLCKSHKNGIKFKERLNIRKTEMRDIEDNDEMKHAFRIESFDKTSNQMQVYTFLCKCKPDKESWMTVLINLQTKSILDRLLDNYTKEEKRRIPLVIPDPEQYRFAEPDTEENIMFEDYTSSSGVPVVKKGTVAKLVERLTFHLYTDNNYVKTFLISYRSFCTSAELLAMLIERFEVPVPARLQPQSAEIRPGGPLAGRYDTVQSHGLSSPPPSFIHSGAISEQSFQRFRKEYERPIQRRVLSVLQQWVKMHWYDFENNQPLTESLAYFLRKSCDTPGKLTNQHRKFAKIILASIERKKSVLFGSSGFGLTPGHTNNGFEMDEPGVIPPLSPTTPSVSIYQQKPPEVVWHTAQKGDTENYDLLSLHPIEIARQLTLYHFDLYQRIKPIELVDVAWMKKDKQQRSPQLLNLIDHSNNLTWWLARSIVDTDSLEERVALLERTLEVMCVFEELHNFTGLVAFYSALNSSYMCRLTWTWGRLEAHHEATWARFQLLCGEKWQEMIKRLQSIDPPCIPFFGHYMDHICKMDVGNPSFERSGFTRNNNEENGLPTSPTSNKLLVSFLKCRRIAGLIGEIQMYQNKPYVLTVEPSIRKVSKYIY</sequence>
<organism evidence="7 8">
    <name type="scientific">Mesorhabditis belari</name>
    <dbReference type="NCBI Taxonomy" id="2138241"/>
    <lineage>
        <taxon>Eukaryota</taxon>
        <taxon>Metazoa</taxon>
        <taxon>Ecdysozoa</taxon>
        <taxon>Nematoda</taxon>
        <taxon>Chromadorea</taxon>
        <taxon>Rhabditida</taxon>
        <taxon>Rhabditina</taxon>
        <taxon>Rhabditomorpha</taxon>
        <taxon>Rhabditoidea</taxon>
        <taxon>Rhabditidae</taxon>
        <taxon>Mesorhabditinae</taxon>
        <taxon>Mesorhabditis</taxon>
    </lineage>
</organism>
<feature type="domain" description="DH" evidence="5">
    <location>
        <begin position="227"/>
        <end position="421"/>
    </location>
</feature>
<evidence type="ECO:0000256" key="1">
    <source>
        <dbReference type="ARBA" id="ARBA00022658"/>
    </source>
</evidence>
<dbReference type="GO" id="GO:0007265">
    <property type="term" value="P:Ras protein signal transduction"/>
    <property type="evidence" value="ECO:0007669"/>
    <property type="project" value="TreeGrafter"/>
</dbReference>
<dbReference type="SUPFAM" id="SSF50729">
    <property type="entry name" value="PH domain-like"/>
    <property type="match status" value="1"/>
</dbReference>
<dbReference type="SUPFAM" id="SSF48366">
    <property type="entry name" value="Ras GEF"/>
    <property type="match status" value="1"/>
</dbReference>
<dbReference type="CDD" id="cd06224">
    <property type="entry name" value="REM"/>
    <property type="match status" value="1"/>
</dbReference>
<dbReference type="Gene3D" id="6.10.250.3060">
    <property type="match status" value="1"/>
</dbReference>
<dbReference type="InterPro" id="IPR036964">
    <property type="entry name" value="RASGEF_cat_dom_sf"/>
</dbReference>
<dbReference type="InterPro" id="IPR000219">
    <property type="entry name" value="DH_dom"/>
</dbReference>
<reference evidence="8" key="1">
    <citation type="submission" date="2024-02" db="UniProtKB">
        <authorList>
            <consortium name="WormBaseParasite"/>
        </authorList>
    </citation>
    <scope>IDENTIFICATION</scope>
</reference>
<dbReference type="WBParaSite" id="MBELARI_LOCUS4746">
    <property type="protein sequence ID" value="MBELARI_LOCUS4746"/>
    <property type="gene ID" value="MBELARI_LOCUS4746"/>
</dbReference>
<dbReference type="Gene3D" id="1.10.840.10">
    <property type="entry name" value="Ras guanine-nucleotide exchange factors catalytic domain"/>
    <property type="match status" value="1"/>
</dbReference>
<evidence type="ECO:0000259" key="5">
    <source>
        <dbReference type="PROSITE" id="PS50010"/>
    </source>
</evidence>
<dbReference type="Pfam" id="PF00618">
    <property type="entry name" value="RasGEF_N"/>
    <property type="match status" value="1"/>
</dbReference>
<dbReference type="Pfam" id="PF00621">
    <property type="entry name" value="RhoGEF"/>
    <property type="match status" value="1"/>
</dbReference>
<evidence type="ECO:0000259" key="6">
    <source>
        <dbReference type="PROSITE" id="PS50212"/>
    </source>
</evidence>
<dbReference type="Pfam" id="PF22697">
    <property type="entry name" value="SOS1_NGEF_PH"/>
    <property type="match status" value="1"/>
</dbReference>
<feature type="domain" description="Ras-GEF" evidence="4">
    <location>
        <begin position="878"/>
        <end position="1110"/>
    </location>
</feature>
<dbReference type="GO" id="GO:0005085">
    <property type="term" value="F:guanyl-nucleotide exchange factor activity"/>
    <property type="evidence" value="ECO:0007669"/>
    <property type="project" value="UniProtKB-KW"/>
</dbReference>
<keyword evidence="1 2" id="KW-0344">Guanine-nucleotide releasing factor</keyword>
<dbReference type="SMART" id="SM00147">
    <property type="entry name" value="RasGEF"/>
    <property type="match status" value="1"/>
</dbReference>
<dbReference type="AlphaFoldDB" id="A0AAF3FCZ5"/>
<dbReference type="PANTHER" id="PTHR23113">
    <property type="entry name" value="GUANINE NUCLEOTIDE EXCHANGE FACTOR"/>
    <property type="match status" value="1"/>
</dbReference>
<dbReference type="InterPro" id="IPR011993">
    <property type="entry name" value="PH-like_dom_sf"/>
</dbReference>
<dbReference type="InterPro" id="IPR008937">
    <property type="entry name" value="Ras-like_GEF"/>
</dbReference>
<name>A0AAF3FCZ5_9BILA</name>
<dbReference type="PROSITE" id="PS50212">
    <property type="entry name" value="RASGEF_NTER"/>
    <property type="match status" value="1"/>
</dbReference>
<evidence type="ECO:0000256" key="2">
    <source>
        <dbReference type="PROSITE-ProRule" id="PRU00168"/>
    </source>
</evidence>
<evidence type="ECO:0000259" key="4">
    <source>
        <dbReference type="PROSITE" id="PS50009"/>
    </source>
</evidence>
<evidence type="ECO:0000313" key="8">
    <source>
        <dbReference type="WBParaSite" id="MBELARI_LOCUS4746"/>
    </source>
</evidence>
<dbReference type="SMART" id="SM00233">
    <property type="entry name" value="PH"/>
    <property type="match status" value="1"/>
</dbReference>
<dbReference type="SMART" id="SM00325">
    <property type="entry name" value="RhoGEF"/>
    <property type="match status" value="1"/>
</dbReference>
<evidence type="ECO:0000313" key="7">
    <source>
        <dbReference type="Proteomes" id="UP000887575"/>
    </source>
</evidence>
<dbReference type="PANTHER" id="PTHR23113:SF363">
    <property type="entry name" value="PROTEIN SON OF SEVENLESS"/>
    <property type="match status" value="1"/>
</dbReference>
<dbReference type="InterPro" id="IPR035899">
    <property type="entry name" value="DBL_dom_sf"/>
</dbReference>